<evidence type="ECO:0000256" key="1">
    <source>
        <dbReference type="ARBA" id="ARBA00022679"/>
    </source>
</evidence>
<dbReference type="InterPro" id="IPR016181">
    <property type="entry name" value="Acyl_CoA_acyltransferase"/>
</dbReference>
<dbReference type="InterPro" id="IPR000182">
    <property type="entry name" value="GNAT_dom"/>
</dbReference>
<organism evidence="4 5">
    <name type="scientific">Owenia fusiformis</name>
    <name type="common">Polychaete worm</name>
    <dbReference type="NCBI Taxonomy" id="6347"/>
    <lineage>
        <taxon>Eukaryota</taxon>
        <taxon>Metazoa</taxon>
        <taxon>Spiralia</taxon>
        <taxon>Lophotrochozoa</taxon>
        <taxon>Annelida</taxon>
        <taxon>Polychaeta</taxon>
        <taxon>Sedentaria</taxon>
        <taxon>Canalipalpata</taxon>
        <taxon>Sabellida</taxon>
        <taxon>Oweniida</taxon>
        <taxon>Oweniidae</taxon>
        <taxon>Owenia</taxon>
    </lineage>
</organism>
<dbReference type="PROSITE" id="PS51186">
    <property type="entry name" value="GNAT"/>
    <property type="match status" value="1"/>
</dbReference>
<evidence type="ECO:0000256" key="3">
    <source>
        <dbReference type="SAM" id="MobiDB-lite"/>
    </source>
</evidence>
<protein>
    <submittedName>
        <fullName evidence="4">Uncharacterized protein</fullName>
    </submittedName>
</protein>
<dbReference type="SUPFAM" id="SSF55729">
    <property type="entry name" value="Acyl-CoA N-acyltransferases (Nat)"/>
    <property type="match status" value="1"/>
</dbReference>
<keyword evidence="1" id="KW-0808">Transferase</keyword>
<sequence>MTDHYASNVIVEQPHGRYDTLEYPEIGIITGKGKHEKVLPYNKDARYDGAPNCTGRNAQNIRNGGTRENKYVDTQDDAGYDTKDVNGSRSRLNILDDIQNINSAMDETHAYDSASSPCSMGIRGDGKIKTRQHACTDHEHVGGIPNTPDNIIVRTFEDTPKHKTDMQSLSPECVPDITVRTMEEHDAEFVGRMEVESFKSKYEWAVGKSRTEGVAMILEKNSRNNVDGYCRTFIAEYKNKPAGMIIIKLHGDEEIDVSLCDLYEKLGCYGTYGMLSMACLVSEAHTESQECYVECVCVHEAYRGKGIGTLLLERAEYEAKAKGCSKMSLHVAQRNRAASLYHRQGYHIAQNEDGFLCTWCAVGIRRWYKMTKMV</sequence>
<evidence type="ECO:0000313" key="5">
    <source>
        <dbReference type="Proteomes" id="UP000749559"/>
    </source>
</evidence>
<evidence type="ECO:0000313" key="4">
    <source>
        <dbReference type="EMBL" id="CAH1798845.1"/>
    </source>
</evidence>
<keyword evidence="2" id="KW-0012">Acyltransferase</keyword>
<dbReference type="Pfam" id="PF00583">
    <property type="entry name" value="Acetyltransf_1"/>
    <property type="match status" value="1"/>
</dbReference>
<comment type="caution">
    <text evidence="4">The sequence shown here is derived from an EMBL/GenBank/DDBJ whole genome shotgun (WGS) entry which is preliminary data.</text>
</comment>
<name>A0A8J1XHT2_OWEFU</name>
<feature type="compositionally biased region" description="Polar residues" evidence="3">
    <location>
        <begin position="54"/>
        <end position="63"/>
    </location>
</feature>
<dbReference type="Proteomes" id="UP000749559">
    <property type="component" value="Unassembled WGS sequence"/>
</dbReference>
<dbReference type="PANTHER" id="PTHR43420:SF47">
    <property type="entry name" value="N-ACETYLTRANSFERASE DOMAIN-CONTAINING PROTEIN"/>
    <property type="match status" value="1"/>
</dbReference>
<proteinExistence type="predicted"/>
<reference evidence="4" key="1">
    <citation type="submission" date="2022-03" db="EMBL/GenBank/DDBJ databases">
        <authorList>
            <person name="Martin C."/>
        </authorList>
    </citation>
    <scope>NUCLEOTIDE SEQUENCE</scope>
</reference>
<dbReference type="Gene3D" id="3.40.630.30">
    <property type="match status" value="1"/>
</dbReference>
<dbReference type="OrthoDB" id="6283299at2759"/>
<dbReference type="CDD" id="cd04301">
    <property type="entry name" value="NAT_SF"/>
    <property type="match status" value="1"/>
</dbReference>
<gene>
    <name evidence="4" type="ORF">OFUS_LOCUS22928</name>
</gene>
<keyword evidence="5" id="KW-1185">Reference proteome</keyword>
<dbReference type="AlphaFoldDB" id="A0A8J1XHT2"/>
<dbReference type="InterPro" id="IPR050680">
    <property type="entry name" value="YpeA/RimI_acetyltransf"/>
</dbReference>
<feature type="region of interest" description="Disordered" evidence="3">
    <location>
        <begin position="50"/>
        <end position="84"/>
    </location>
</feature>
<dbReference type="GO" id="GO:0016747">
    <property type="term" value="F:acyltransferase activity, transferring groups other than amino-acyl groups"/>
    <property type="evidence" value="ECO:0007669"/>
    <property type="project" value="InterPro"/>
</dbReference>
<dbReference type="PANTHER" id="PTHR43420">
    <property type="entry name" value="ACETYLTRANSFERASE"/>
    <property type="match status" value="1"/>
</dbReference>
<accession>A0A8J1XHT2</accession>
<evidence type="ECO:0000256" key="2">
    <source>
        <dbReference type="ARBA" id="ARBA00023315"/>
    </source>
</evidence>
<dbReference type="EMBL" id="CAIIXF020000011">
    <property type="protein sequence ID" value="CAH1798845.1"/>
    <property type="molecule type" value="Genomic_DNA"/>
</dbReference>